<proteinExistence type="predicted"/>
<protein>
    <submittedName>
        <fullName evidence="3">Polysaccharide deacetylase family protein</fullName>
    </submittedName>
</protein>
<dbReference type="PANTHER" id="PTHR34216">
    <property type="match status" value="1"/>
</dbReference>
<dbReference type="InterPro" id="IPR002509">
    <property type="entry name" value="NODB_dom"/>
</dbReference>
<keyword evidence="4" id="KW-1185">Reference proteome</keyword>
<sequence>MSTIHQLSILAYHQIGQFAAMRQHRANYCDQARFAQQLRLLQAFDYRVLSLDQARAGLSGRLVLPRHAVVLTFDDGYESFYTTAAPRLLAYGWNATVYVISGWLGQRMHWHPPQPLRAEPELLSTEQIRELHQLGFTIGSHTHHHRHLAELPPHEQRSELADSKAALEDLIGAAVTHLCYPFGSFNATTLELAAAVGYRTATTCLRGAATTADHPLLLPRKTISFGDSWLGYLWKVRYKHAPTAELKHWRARVENGDFD</sequence>
<dbReference type="Pfam" id="PF01522">
    <property type="entry name" value="Polysacc_deac_1"/>
    <property type="match status" value="1"/>
</dbReference>
<comment type="caution">
    <text evidence="3">The sequence shown here is derived from an EMBL/GenBank/DDBJ whole genome shotgun (WGS) entry which is preliminary data.</text>
</comment>
<dbReference type="PANTHER" id="PTHR34216:SF7">
    <property type="entry name" value="POLY-BETA-1,6-N-ACETYL-D-GLUCOSAMINE N-DEACETYLASE"/>
    <property type="match status" value="1"/>
</dbReference>
<dbReference type="InterPro" id="IPR011330">
    <property type="entry name" value="Glyco_hydro/deAcase_b/a-brl"/>
</dbReference>
<dbReference type="GO" id="GO:0005975">
    <property type="term" value="P:carbohydrate metabolic process"/>
    <property type="evidence" value="ECO:0007669"/>
    <property type="project" value="InterPro"/>
</dbReference>
<evidence type="ECO:0000256" key="1">
    <source>
        <dbReference type="ARBA" id="ARBA00022729"/>
    </source>
</evidence>
<dbReference type="EMBL" id="JABVCQ010000003">
    <property type="protein sequence ID" value="MBB1124899.1"/>
    <property type="molecule type" value="Genomic_DNA"/>
</dbReference>
<reference evidence="3 4" key="1">
    <citation type="journal article" date="2020" name="Arch. Microbiol.">
        <title>The genome sequence of the giant phototrophic gammaproteobacterium Thiospirillum jenense gives insight into its physiological properties and phylogenetic relationships.</title>
        <authorList>
            <person name="Imhoff J.F."/>
            <person name="Meyer T.E."/>
            <person name="Kyndt J.A."/>
        </authorList>
    </citation>
    <scope>NUCLEOTIDE SEQUENCE [LARGE SCALE GENOMIC DNA]</scope>
    <source>
        <strain evidence="3 4">DSM 216</strain>
    </source>
</reference>
<dbReference type="RefSeq" id="WP_182582011.1">
    <property type="nucleotide sequence ID" value="NZ_JABVCQ010000003.1"/>
</dbReference>
<dbReference type="InterPro" id="IPR051398">
    <property type="entry name" value="Polysacch_Deacetylase"/>
</dbReference>
<evidence type="ECO:0000313" key="4">
    <source>
        <dbReference type="Proteomes" id="UP000548632"/>
    </source>
</evidence>
<dbReference type="Gene3D" id="3.20.20.370">
    <property type="entry name" value="Glycoside hydrolase/deacetylase"/>
    <property type="match status" value="1"/>
</dbReference>
<name>A0A839HCZ0_9GAMM</name>
<dbReference type="PROSITE" id="PS51677">
    <property type="entry name" value="NODB"/>
    <property type="match status" value="1"/>
</dbReference>
<evidence type="ECO:0000313" key="3">
    <source>
        <dbReference type="EMBL" id="MBB1124899.1"/>
    </source>
</evidence>
<gene>
    <name evidence="3" type="ORF">HUK38_01460</name>
</gene>
<dbReference type="SUPFAM" id="SSF88713">
    <property type="entry name" value="Glycoside hydrolase/deacetylase"/>
    <property type="match status" value="1"/>
</dbReference>
<feature type="domain" description="NodB homology" evidence="2">
    <location>
        <begin position="67"/>
        <end position="259"/>
    </location>
</feature>
<organism evidence="3 4">
    <name type="scientific">Thiospirillum jenense</name>
    <dbReference type="NCBI Taxonomy" id="1653858"/>
    <lineage>
        <taxon>Bacteria</taxon>
        <taxon>Pseudomonadati</taxon>
        <taxon>Pseudomonadota</taxon>
        <taxon>Gammaproteobacteria</taxon>
        <taxon>Chromatiales</taxon>
        <taxon>Chromatiaceae</taxon>
        <taxon>Thiospirillum</taxon>
    </lineage>
</organism>
<keyword evidence="1" id="KW-0732">Signal</keyword>
<dbReference type="GO" id="GO:0016810">
    <property type="term" value="F:hydrolase activity, acting on carbon-nitrogen (but not peptide) bonds"/>
    <property type="evidence" value="ECO:0007669"/>
    <property type="project" value="InterPro"/>
</dbReference>
<accession>A0A839HCZ0</accession>
<evidence type="ECO:0000259" key="2">
    <source>
        <dbReference type="PROSITE" id="PS51677"/>
    </source>
</evidence>
<dbReference type="AlphaFoldDB" id="A0A839HCZ0"/>
<dbReference type="Proteomes" id="UP000548632">
    <property type="component" value="Unassembled WGS sequence"/>
</dbReference>
<dbReference type="CDD" id="cd10918">
    <property type="entry name" value="CE4_NodB_like_5s_6s"/>
    <property type="match status" value="1"/>
</dbReference>